<reference evidence="3 4" key="1">
    <citation type="submission" date="2013-05" db="EMBL/GenBank/DDBJ databases">
        <title>Genome assembly of Chondromyces apiculatus DSM 436.</title>
        <authorList>
            <person name="Sharma G."/>
            <person name="Khatri I."/>
            <person name="Kaur C."/>
            <person name="Mayilraj S."/>
            <person name="Subramanian S."/>
        </authorList>
    </citation>
    <scope>NUCLEOTIDE SEQUENCE [LARGE SCALE GENOMIC DNA]</scope>
    <source>
        <strain evidence="3 4">DSM 436</strain>
    </source>
</reference>
<dbReference type="Proteomes" id="UP000019678">
    <property type="component" value="Unassembled WGS sequence"/>
</dbReference>
<feature type="domain" description="Orc1-like AAA ATPase" evidence="2">
    <location>
        <begin position="33"/>
        <end position="164"/>
    </location>
</feature>
<gene>
    <name evidence="3" type="ORF">CAP_7966</name>
</gene>
<dbReference type="OrthoDB" id="5486659at2"/>
<feature type="region of interest" description="Disordered" evidence="1">
    <location>
        <begin position="104"/>
        <end position="128"/>
    </location>
</feature>
<dbReference type="EMBL" id="ASRX01000075">
    <property type="protein sequence ID" value="EYF01647.1"/>
    <property type="molecule type" value="Genomic_DNA"/>
</dbReference>
<dbReference type="STRING" id="1192034.CAP_7966"/>
<dbReference type="SUPFAM" id="SSF52540">
    <property type="entry name" value="P-loop containing nucleoside triphosphate hydrolases"/>
    <property type="match status" value="1"/>
</dbReference>
<name>A0A017SY16_9BACT</name>
<dbReference type="Pfam" id="PF13191">
    <property type="entry name" value="AAA_16"/>
    <property type="match status" value="1"/>
</dbReference>
<evidence type="ECO:0000313" key="3">
    <source>
        <dbReference type="EMBL" id="EYF01647.1"/>
    </source>
</evidence>
<feature type="compositionally biased region" description="Low complexity" evidence="1">
    <location>
        <begin position="115"/>
        <end position="128"/>
    </location>
</feature>
<dbReference type="InterPro" id="IPR041664">
    <property type="entry name" value="AAA_16"/>
</dbReference>
<keyword evidence="4" id="KW-1185">Reference proteome</keyword>
<dbReference type="Gene3D" id="3.40.50.300">
    <property type="entry name" value="P-loop containing nucleotide triphosphate hydrolases"/>
    <property type="match status" value="1"/>
</dbReference>
<dbReference type="InterPro" id="IPR027417">
    <property type="entry name" value="P-loop_NTPase"/>
</dbReference>
<dbReference type="RefSeq" id="WP_044249034.1">
    <property type="nucleotide sequence ID" value="NZ_ASRX01000075.1"/>
</dbReference>
<evidence type="ECO:0000256" key="1">
    <source>
        <dbReference type="SAM" id="MobiDB-lite"/>
    </source>
</evidence>
<evidence type="ECO:0000259" key="2">
    <source>
        <dbReference type="Pfam" id="PF13191"/>
    </source>
</evidence>
<proteinExistence type="predicted"/>
<evidence type="ECO:0000313" key="4">
    <source>
        <dbReference type="Proteomes" id="UP000019678"/>
    </source>
</evidence>
<organism evidence="3 4">
    <name type="scientific">Chondromyces apiculatus DSM 436</name>
    <dbReference type="NCBI Taxonomy" id="1192034"/>
    <lineage>
        <taxon>Bacteria</taxon>
        <taxon>Pseudomonadati</taxon>
        <taxon>Myxococcota</taxon>
        <taxon>Polyangia</taxon>
        <taxon>Polyangiales</taxon>
        <taxon>Polyangiaceae</taxon>
        <taxon>Chondromyces</taxon>
    </lineage>
</organism>
<sequence>MPRFFNTAGPSDPGRHYTLPILARLPRVRRLLDQQHYAVLHAPRQSGKTTTLLHLARELTATGSHVAALLSLDHGAPRSSDLGATELSLLDAWSRATAISLPPDLQPPPWSNVTSAPSAPSAPSASEAPAGSRISAALRAWAEAAPRPLVLFLDDMDALRDDVLLPILRQLRAGYPTRPAHFPHALLLSGLRDVRDARDVRGIVSSDGRPGAAHPFSIKAESITLRDFTREEVAALYAQHTAETGQAFLPEAIDRAFHLTQGQPWLVNALARQLTEELCPDPAKPITRAHVEEAKEILLLRRDPHLDSLMSKLEEPRVRVILEPMLAGSMLGSVAEDDVRHALDLGLVRMDPEGGLTVANPIYRESIVRALTFTRRASLPHLPATWLTPEGRLDKEALLHAFLDFWRQHGDPLLAAAPYPDVAPHLVLMAFLHRVVNGASLDREYAMGRGRMGLCVRAHDETLAIEIKVWRPDQKTDPLPEGLQQLDTYLASLGLDTGWLVLFDRRPSAPPLAERLSAAPLTTPGGRRITVIRT</sequence>
<accession>A0A017SY16</accession>
<dbReference type="eggNOG" id="COG1672">
    <property type="taxonomic scope" value="Bacteria"/>
</dbReference>
<protein>
    <recommendedName>
        <fullName evidence="2">Orc1-like AAA ATPase domain-containing protein</fullName>
    </recommendedName>
</protein>
<dbReference type="AlphaFoldDB" id="A0A017SY16"/>
<comment type="caution">
    <text evidence="3">The sequence shown here is derived from an EMBL/GenBank/DDBJ whole genome shotgun (WGS) entry which is preliminary data.</text>
</comment>